<keyword evidence="1 5" id="KW-0812">Transmembrane</keyword>
<dbReference type="Proteomes" id="UP000198535">
    <property type="component" value="Unassembled WGS sequence"/>
</dbReference>
<name>A0A1I4P927_9EURY</name>
<dbReference type="InterPro" id="IPR029062">
    <property type="entry name" value="Class_I_gatase-like"/>
</dbReference>
<feature type="transmembrane region" description="Helical" evidence="1">
    <location>
        <begin position="6"/>
        <end position="24"/>
    </location>
</feature>
<dbReference type="InterPro" id="IPR055831">
    <property type="entry name" value="DUF7408"/>
</dbReference>
<dbReference type="Gene3D" id="3.40.50.880">
    <property type="match status" value="1"/>
</dbReference>
<accession>A0A1I4P927</accession>
<dbReference type="STRING" id="487685.SAMN04488696_0518"/>
<dbReference type="Gene3D" id="3.40.50.410">
    <property type="entry name" value="von Willebrand factor, type A domain"/>
    <property type="match status" value="1"/>
</dbReference>
<keyword evidence="1" id="KW-0472">Membrane</keyword>
<dbReference type="InterPro" id="IPR036465">
    <property type="entry name" value="vWFA_dom_sf"/>
</dbReference>
<dbReference type="AlphaFoldDB" id="A0A1I4P927"/>
<evidence type="ECO:0000313" key="6">
    <source>
        <dbReference type="Proteomes" id="UP000198535"/>
    </source>
</evidence>
<evidence type="ECO:0000313" key="5">
    <source>
        <dbReference type="EMBL" id="SFM24298.1"/>
    </source>
</evidence>
<dbReference type="EMBL" id="FOUJ01000001">
    <property type="protein sequence ID" value="SFM24298.1"/>
    <property type="molecule type" value="Genomic_DNA"/>
</dbReference>
<evidence type="ECO:0000256" key="1">
    <source>
        <dbReference type="SAM" id="Phobius"/>
    </source>
</evidence>
<dbReference type="RefSeq" id="WP_091932745.1">
    <property type="nucleotide sequence ID" value="NZ_FOUJ01000001.1"/>
</dbReference>
<feature type="domain" description="DUF7408" evidence="4">
    <location>
        <begin position="313"/>
        <end position="499"/>
    </location>
</feature>
<dbReference type="InterPro" id="IPR011933">
    <property type="entry name" value="Double_TM_dom"/>
</dbReference>
<feature type="domain" description="Aerotolerance regulator N-terminal" evidence="2">
    <location>
        <begin position="1"/>
        <end position="79"/>
    </location>
</feature>
<feature type="transmembrane region" description="Helical" evidence="1">
    <location>
        <begin position="61"/>
        <end position="81"/>
    </location>
</feature>
<dbReference type="InterPro" id="IPR055829">
    <property type="entry name" value="DUF7406"/>
</dbReference>
<dbReference type="SUPFAM" id="SSF53300">
    <property type="entry name" value="vWA-like"/>
    <property type="match status" value="1"/>
</dbReference>
<evidence type="ECO:0000259" key="3">
    <source>
        <dbReference type="Pfam" id="PF24155"/>
    </source>
</evidence>
<dbReference type="PANTHER" id="PTHR37464:SF1">
    <property type="entry name" value="BLL2463 PROTEIN"/>
    <property type="match status" value="1"/>
</dbReference>
<dbReference type="NCBIfam" id="TIGR02226">
    <property type="entry name" value="two_anch"/>
    <property type="match status" value="1"/>
</dbReference>
<protein>
    <submittedName>
        <fullName evidence="5">N-terminal double-transmembrane domain-containing protein</fullName>
    </submittedName>
</protein>
<dbReference type="OrthoDB" id="147493at2157"/>
<dbReference type="PANTHER" id="PTHR37464">
    <property type="entry name" value="BLL2463 PROTEIN"/>
    <property type="match status" value="1"/>
</dbReference>
<feature type="domain" description="DUF7406" evidence="3">
    <location>
        <begin position="509"/>
        <end position="556"/>
    </location>
</feature>
<organism evidence="5 6">
    <name type="scientific">Methanolobus profundi</name>
    <dbReference type="NCBI Taxonomy" id="487685"/>
    <lineage>
        <taxon>Archaea</taxon>
        <taxon>Methanobacteriati</taxon>
        <taxon>Methanobacteriota</taxon>
        <taxon>Stenosarchaea group</taxon>
        <taxon>Methanomicrobia</taxon>
        <taxon>Methanosarcinales</taxon>
        <taxon>Methanosarcinaceae</taxon>
        <taxon>Methanolobus</taxon>
    </lineage>
</organism>
<evidence type="ECO:0000259" key="4">
    <source>
        <dbReference type="Pfam" id="PF24157"/>
    </source>
</evidence>
<dbReference type="Pfam" id="PF24155">
    <property type="entry name" value="DUF7406"/>
    <property type="match status" value="1"/>
</dbReference>
<sequence>MPFETPLALAALASIIPLIILYLLRPKPLQVQVPSLMFLLDIKEEKKRFYTSITKLIKDPLFLIQLLVLILLALAVAAPYLDTQEALSGEHTVLIIDSSASMQTNDRFDDAISKAEDYVSKKNSIILAESTPVTVLEGEGSEAAYNALESLEAKATVADISSAVSAGMRMLSDEGGNLIVISDFASWNGDDPVNALKLAESYGLTVQFVLVGDDADNVGFIQGSIEAVDGSYTYTGVVKNYYNSRQIVDLEIENLDSGKTNTVSLTIPARSTKQLKLENLGTGITEVRLTDDDSLSADNIAYISIPRISDRQLLYVTDTDKLPSQVALSLIPNIDLKQLEGIPDDLSDYSIIVIANKERSLASNEITTLSNYLNSGGRAVFIASEALSSENAQTELQELLPVRPLAVEEAEDGITLEVVQETRLSEDIKYEEVAMYQYLNVTGRIDSTTLVATEEDVPILVYGSVGDGTVVYFGINDLTGEDAWNNFHNLPEYPVFWFKLAGWLGGTGSVQEYNLKTGTISALAKEQDITTPSGTETVSRVLYDQSGVYQVAGKEIAVNLYNDKESDTSLEGDDVIERAQADNEPSIVRASSYTAKNYLDTYMIIIVFALVILELLIIKKRGEL</sequence>
<dbReference type="SUPFAM" id="SSF52317">
    <property type="entry name" value="Class I glutamine amidotransferase-like"/>
    <property type="match status" value="1"/>
</dbReference>
<dbReference type="Pfam" id="PF07584">
    <property type="entry name" value="BatA"/>
    <property type="match status" value="1"/>
</dbReference>
<keyword evidence="6" id="KW-1185">Reference proteome</keyword>
<gene>
    <name evidence="5" type="ORF">SAMN04488696_0518</name>
</gene>
<dbReference type="InterPro" id="IPR024163">
    <property type="entry name" value="Aerotolerance_reg_N"/>
</dbReference>
<keyword evidence="1" id="KW-1133">Transmembrane helix</keyword>
<proteinExistence type="predicted"/>
<reference evidence="6" key="1">
    <citation type="submission" date="2016-10" db="EMBL/GenBank/DDBJ databases">
        <authorList>
            <person name="Varghese N."/>
            <person name="Submissions S."/>
        </authorList>
    </citation>
    <scope>NUCLEOTIDE SEQUENCE [LARGE SCALE GENOMIC DNA]</scope>
    <source>
        <strain evidence="6">Mob M</strain>
    </source>
</reference>
<feature type="transmembrane region" description="Helical" evidence="1">
    <location>
        <begin position="601"/>
        <end position="618"/>
    </location>
</feature>
<dbReference type="Pfam" id="PF24157">
    <property type="entry name" value="DUF7408"/>
    <property type="match status" value="1"/>
</dbReference>
<evidence type="ECO:0000259" key="2">
    <source>
        <dbReference type="Pfam" id="PF07584"/>
    </source>
</evidence>